<dbReference type="Proteomes" id="UP001143347">
    <property type="component" value="Unassembled WGS sequence"/>
</dbReference>
<sequence>CPASEIRFMSSAIQVDASRGGGGAGTGCTCDDANEARRHLDVEIINEIPTRDTRPHPISSGPHLYLDNSTV</sequence>
<feature type="non-terminal residue" evidence="2">
    <location>
        <position position="1"/>
    </location>
</feature>
<accession>A0A9X3D278</accession>
<dbReference type="RefSeq" id="WP_266060538.1">
    <property type="nucleotide sequence ID" value="NZ_JAPKFM010000003.1"/>
</dbReference>
<keyword evidence="3" id="KW-1185">Reference proteome</keyword>
<feature type="region of interest" description="Disordered" evidence="1">
    <location>
        <begin position="48"/>
        <end position="71"/>
    </location>
</feature>
<comment type="caution">
    <text evidence="2">The sequence shown here is derived from an EMBL/GenBank/DDBJ whole genome shotgun (WGS) entry which is preliminary data.</text>
</comment>
<dbReference type="AlphaFoldDB" id="A0A9X3D278"/>
<evidence type="ECO:0000313" key="2">
    <source>
        <dbReference type="EMBL" id="MCX2963500.1"/>
    </source>
</evidence>
<organism evidence="2 3">
    <name type="scientific">Gordonia aquimaris</name>
    <dbReference type="NCBI Taxonomy" id="2984863"/>
    <lineage>
        <taxon>Bacteria</taxon>
        <taxon>Bacillati</taxon>
        <taxon>Actinomycetota</taxon>
        <taxon>Actinomycetes</taxon>
        <taxon>Mycobacteriales</taxon>
        <taxon>Gordoniaceae</taxon>
        <taxon>Gordonia</taxon>
    </lineage>
</organism>
<proteinExistence type="predicted"/>
<protein>
    <submittedName>
        <fullName evidence="2">Uncharacterized protein</fullName>
    </submittedName>
</protein>
<dbReference type="EMBL" id="JAPKFM010000003">
    <property type="protein sequence ID" value="MCX2963500.1"/>
    <property type="molecule type" value="Genomic_DNA"/>
</dbReference>
<evidence type="ECO:0000256" key="1">
    <source>
        <dbReference type="SAM" id="MobiDB-lite"/>
    </source>
</evidence>
<evidence type="ECO:0000313" key="3">
    <source>
        <dbReference type="Proteomes" id="UP001143347"/>
    </source>
</evidence>
<name>A0A9X3D278_9ACTN</name>
<gene>
    <name evidence="2" type="ORF">OSB52_05265</name>
</gene>
<reference evidence="2" key="1">
    <citation type="submission" date="2022-10" db="EMBL/GenBank/DDBJ databases">
        <title>WGS of marine actinomycetes from Thailand.</title>
        <authorList>
            <person name="Thawai C."/>
        </authorList>
    </citation>
    <scope>NUCLEOTIDE SEQUENCE</scope>
    <source>
        <strain evidence="2">SW21</strain>
    </source>
</reference>